<dbReference type="GeneID" id="66108721"/>
<dbReference type="EMBL" id="MU250536">
    <property type="protein sequence ID" value="KAG7445656.1"/>
    <property type="molecule type" value="Genomic_DNA"/>
</dbReference>
<dbReference type="AlphaFoldDB" id="A0A9P8AS66"/>
<protein>
    <submittedName>
        <fullName evidence="1">Uncharacterized protein</fullName>
    </submittedName>
</protein>
<reference evidence="1" key="1">
    <citation type="submission" date="2020-11" db="EMBL/GenBank/DDBJ databases">
        <title>Adaptations for nitrogen fixation in a non-lichenized fungal sporocarp promotes dispersal by wood-feeding termites.</title>
        <authorList>
            <consortium name="DOE Joint Genome Institute"/>
            <person name="Koch R.A."/>
            <person name="Yoon G."/>
            <person name="Arayal U."/>
            <person name="Lail K."/>
            <person name="Amirebrahimi M."/>
            <person name="Labutti K."/>
            <person name="Lipzen A."/>
            <person name="Riley R."/>
            <person name="Barry K."/>
            <person name="Henrissat B."/>
            <person name="Grigoriev I.V."/>
            <person name="Herr J.R."/>
            <person name="Aime M.C."/>
        </authorList>
    </citation>
    <scope>NUCLEOTIDE SEQUENCE</scope>
    <source>
        <strain evidence="1">MCA 3950</strain>
    </source>
</reference>
<sequence>MTIAKMARTFMCSPFLVTGSSASLPWLSNSMHRLLEYLPLNPIKTELRVQLMSINTFAGSRACRIVAGYMSRRAVSMCDDIKSVLKLETYVSI</sequence>
<accession>A0A9P8AS66</accession>
<organism evidence="1 2">
    <name type="scientific">Guyanagaster necrorhizus</name>
    <dbReference type="NCBI Taxonomy" id="856835"/>
    <lineage>
        <taxon>Eukaryota</taxon>
        <taxon>Fungi</taxon>
        <taxon>Dikarya</taxon>
        <taxon>Basidiomycota</taxon>
        <taxon>Agaricomycotina</taxon>
        <taxon>Agaricomycetes</taxon>
        <taxon>Agaricomycetidae</taxon>
        <taxon>Agaricales</taxon>
        <taxon>Marasmiineae</taxon>
        <taxon>Physalacriaceae</taxon>
        <taxon>Guyanagaster</taxon>
    </lineage>
</organism>
<name>A0A9P8AS66_9AGAR</name>
<proteinExistence type="predicted"/>
<dbReference type="Proteomes" id="UP000812287">
    <property type="component" value="Unassembled WGS sequence"/>
</dbReference>
<evidence type="ECO:0000313" key="1">
    <source>
        <dbReference type="EMBL" id="KAG7445656.1"/>
    </source>
</evidence>
<keyword evidence="2" id="KW-1185">Reference proteome</keyword>
<dbReference type="RefSeq" id="XP_043039156.1">
    <property type="nucleotide sequence ID" value="XM_043186424.1"/>
</dbReference>
<evidence type="ECO:0000313" key="2">
    <source>
        <dbReference type="Proteomes" id="UP000812287"/>
    </source>
</evidence>
<comment type="caution">
    <text evidence="1">The sequence shown here is derived from an EMBL/GenBank/DDBJ whole genome shotgun (WGS) entry which is preliminary data.</text>
</comment>
<gene>
    <name evidence="1" type="ORF">BT62DRAFT_932817</name>
</gene>